<protein>
    <recommendedName>
        <fullName evidence="4">TrbL/VirB6 plasmid conjugal transfer protein</fullName>
    </recommendedName>
</protein>
<name>A0A0G0QFC4_9BACT</name>
<sequence>MPRVSAIKKIVLSFFVFLLLTFSFVPYVRAQGTWYNQNFQEWWTKVYDEDSSSSSEIFGERYTAAQVEWIIYGLFAFVLNKTTGDPQTTACLMNSDIGDCVERLQNLFTKPKGATANNFNQSFFSFMSEDRPLSGITYFKQIGRNLRIIPEAKAQVGFGFGALDPVLPLWRASRNIAYALFVLVILGLAFMIMFRVKISPQVVIGVQSALPKVALALVLVTFSYAIAGFLVDLMYVVIGIVSLLISQSLSTLGWASSPSSTALFGLLTQGPFGFGIIGFMAVYIVFFLAAAVIGLMGINGLGGFLSGGFAMGGFLAVLLTIIVAVLLIFIAIRVIWMLLRAFVSVLLLVLVAPFQITLGVISSDIGFGAWLKSFMGNLVVFPVTGLFLSLSFIFLFMVIQETFSNFLPSNAAEFFGDFGLGVPITSPFISAARHQGWPPLLVFGVKNSVTIIYLGVSLVILFILPKVADIIKAMIERKPFSYGTAIGEAFGPAKAGLTGYGLYSAAQIAEGKTPKPFGKYAEVSNWRPETKEAVSSILRAIFGKR</sequence>
<feature type="transmembrane region" description="Helical" evidence="1">
    <location>
        <begin position="276"/>
        <end position="298"/>
    </location>
</feature>
<accession>A0A0G0QFC4</accession>
<feature type="transmembrane region" description="Helical" evidence="1">
    <location>
        <begin position="450"/>
        <end position="468"/>
    </location>
</feature>
<evidence type="ECO:0000256" key="1">
    <source>
        <dbReference type="SAM" id="Phobius"/>
    </source>
</evidence>
<evidence type="ECO:0000313" key="3">
    <source>
        <dbReference type="Proteomes" id="UP000034687"/>
    </source>
</evidence>
<dbReference type="Proteomes" id="UP000034687">
    <property type="component" value="Unassembled WGS sequence"/>
</dbReference>
<keyword evidence="1" id="KW-0472">Membrane</keyword>
<feature type="transmembrane region" description="Helical" evidence="1">
    <location>
        <begin position="176"/>
        <end position="196"/>
    </location>
</feature>
<reference evidence="2 3" key="1">
    <citation type="journal article" date="2015" name="Nature">
        <title>rRNA introns, odd ribosomes, and small enigmatic genomes across a large radiation of phyla.</title>
        <authorList>
            <person name="Brown C.T."/>
            <person name="Hug L.A."/>
            <person name="Thomas B.C."/>
            <person name="Sharon I."/>
            <person name="Castelle C.J."/>
            <person name="Singh A."/>
            <person name="Wilkins M.J."/>
            <person name="Williams K.H."/>
            <person name="Banfield J.F."/>
        </authorList>
    </citation>
    <scope>NUCLEOTIDE SEQUENCE [LARGE SCALE GENOMIC DNA]</scope>
</reference>
<feature type="transmembrane region" description="Helical" evidence="1">
    <location>
        <begin position="304"/>
        <end position="330"/>
    </location>
</feature>
<dbReference type="AlphaFoldDB" id="A0A0G0QFC4"/>
<gene>
    <name evidence="2" type="ORF">UT72_C0015G0005</name>
</gene>
<keyword evidence="1" id="KW-1133">Transmembrane helix</keyword>
<feature type="transmembrane region" description="Helical" evidence="1">
    <location>
        <begin position="233"/>
        <end position="255"/>
    </location>
</feature>
<evidence type="ECO:0008006" key="4">
    <source>
        <dbReference type="Google" id="ProtNLM"/>
    </source>
</evidence>
<dbReference type="EMBL" id="LBXW01000015">
    <property type="protein sequence ID" value="KKR39054.1"/>
    <property type="molecule type" value="Genomic_DNA"/>
</dbReference>
<feature type="transmembrane region" description="Helical" evidence="1">
    <location>
        <begin position="208"/>
        <end position="227"/>
    </location>
</feature>
<comment type="caution">
    <text evidence="2">The sequence shown here is derived from an EMBL/GenBank/DDBJ whole genome shotgun (WGS) entry which is preliminary data.</text>
</comment>
<evidence type="ECO:0000313" key="2">
    <source>
        <dbReference type="EMBL" id="KKR39054.1"/>
    </source>
</evidence>
<feature type="transmembrane region" description="Helical" evidence="1">
    <location>
        <begin position="378"/>
        <end position="399"/>
    </location>
</feature>
<keyword evidence="1" id="KW-0812">Transmembrane</keyword>
<dbReference type="PATRIC" id="fig|1618575.3.peg.234"/>
<feature type="transmembrane region" description="Helical" evidence="1">
    <location>
        <begin position="337"/>
        <end position="358"/>
    </location>
</feature>
<proteinExistence type="predicted"/>
<organism evidence="2 3">
    <name type="scientific">Candidatus Woesebacteria bacterium GW2011_GWB1_40_101</name>
    <dbReference type="NCBI Taxonomy" id="1618575"/>
    <lineage>
        <taxon>Bacteria</taxon>
        <taxon>Candidatus Woeseibacteriota</taxon>
    </lineage>
</organism>